<comment type="caution">
    <text evidence="1">The sequence shown here is derived from an EMBL/GenBank/DDBJ whole genome shotgun (WGS) entry which is preliminary data.</text>
</comment>
<protein>
    <submittedName>
        <fullName evidence="1">Uncharacterized protein</fullName>
    </submittedName>
</protein>
<evidence type="ECO:0000313" key="1">
    <source>
        <dbReference type="EMBL" id="EMB19152.1"/>
    </source>
</evidence>
<sequence>MVIVSFHSDPAADPLPTRPAFLLPILECMFTCCSAESALIPIGSAKRLATW</sequence>
<dbReference type="Proteomes" id="UP000011529">
    <property type="component" value="Unassembled WGS sequence"/>
</dbReference>
<gene>
    <name evidence="1" type="ORF">RE6C_00047</name>
</gene>
<accession>M2B2L5</accession>
<proteinExistence type="predicted"/>
<evidence type="ECO:0000313" key="2">
    <source>
        <dbReference type="Proteomes" id="UP000011529"/>
    </source>
</evidence>
<dbReference type="EMBL" id="ANMO01000006">
    <property type="protein sequence ID" value="EMB19152.1"/>
    <property type="molecule type" value="Genomic_DNA"/>
</dbReference>
<organism evidence="1 2">
    <name type="scientific">Rhodopirellula europaea 6C</name>
    <dbReference type="NCBI Taxonomy" id="1263867"/>
    <lineage>
        <taxon>Bacteria</taxon>
        <taxon>Pseudomonadati</taxon>
        <taxon>Planctomycetota</taxon>
        <taxon>Planctomycetia</taxon>
        <taxon>Pirellulales</taxon>
        <taxon>Pirellulaceae</taxon>
        <taxon>Rhodopirellula</taxon>
    </lineage>
</organism>
<dbReference type="AlphaFoldDB" id="M2B2L5"/>
<name>M2B2L5_9BACT</name>
<reference evidence="1" key="2">
    <citation type="journal article" date="2013" name="Mar. Genomics">
        <title>Expression of sulfatases in Rhodopirellula baltica and the diversity of sulfatases in the genus Rhodopirellula.</title>
        <authorList>
            <person name="Wegner C.E."/>
            <person name="Richter-Heitmann T."/>
            <person name="Klindworth A."/>
            <person name="Klockow C."/>
            <person name="Richter M."/>
            <person name="Achstetter T."/>
            <person name="Glockner F.O."/>
            <person name="Harder J."/>
        </authorList>
    </citation>
    <scope>NUCLEOTIDE SEQUENCE [LARGE SCALE GENOMIC DNA]</scope>
    <source>
        <strain evidence="1">6C</strain>
    </source>
</reference>
<reference evidence="1" key="1">
    <citation type="submission" date="2012-11" db="EMBL/GenBank/DDBJ databases">
        <title>Permanent draft genomes of Rhodopirellula europaea strain SH398 and 6C.</title>
        <authorList>
            <person name="Richter M."/>
            <person name="Richter-Heitmann T."/>
            <person name="Frank C."/>
            <person name="Harder J."/>
            <person name="Glockner F.O."/>
        </authorList>
    </citation>
    <scope>NUCLEOTIDE SEQUENCE</scope>
    <source>
        <strain evidence="1">6C</strain>
    </source>
</reference>
<keyword evidence="2" id="KW-1185">Reference proteome</keyword>